<evidence type="ECO:0000313" key="2">
    <source>
        <dbReference type="Proteomes" id="UP000244855"/>
    </source>
</evidence>
<accession>A0A2V1E0I2</accession>
<dbReference type="STRING" id="97972.A0A2V1E0I2"/>
<dbReference type="InterPro" id="IPR006175">
    <property type="entry name" value="YjgF/YER057c/UK114"/>
</dbReference>
<dbReference type="Proteomes" id="UP000244855">
    <property type="component" value="Unassembled WGS sequence"/>
</dbReference>
<organism evidence="1 2">
    <name type="scientific">Periconia macrospinosa</name>
    <dbReference type="NCBI Taxonomy" id="97972"/>
    <lineage>
        <taxon>Eukaryota</taxon>
        <taxon>Fungi</taxon>
        <taxon>Dikarya</taxon>
        <taxon>Ascomycota</taxon>
        <taxon>Pezizomycotina</taxon>
        <taxon>Dothideomycetes</taxon>
        <taxon>Pleosporomycetidae</taxon>
        <taxon>Pleosporales</taxon>
        <taxon>Massarineae</taxon>
        <taxon>Periconiaceae</taxon>
        <taxon>Periconia</taxon>
    </lineage>
</organism>
<dbReference type="CDD" id="cd06152">
    <property type="entry name" value="YjgF_YER057c_UK114_like_4"/>
    <property type="match status" value="1"/>
</dbReference>
<dbReference type="OrthoDB" id="309640at2759"/>
<dbReference type="Pfam" id="PF01042">
    <property type="entry name" value="Ribonuc_L-PSP"/>
    <property type="match status" value="1"/>
</dbReference>
<gene>
    <name evidence="1" type="ORF">DM02DRAFT_559434</name>
</gene>
<dbReference type="InterPro" id="IPR035959">
    <property type="entry name" value="RutC-like_sf"/>
</dbReference>
<reference evidence="1 2" key="1">
    <citation type="journal article" date="2018" name="Sci. Rep.">
        <title>Comparative genomics provides insights into the lifestyle and reveals functional heterogeneity of dark septate endophytic fungi.</title>
        <authorList>
            <person name="Knapp D.G."/>
            <person name="Nemeth J.B."/>
            <person name="Barry K."/>
            <person name="Hainaut M."/>
            <person name="Henrissat B."/>
            <person name="Johnson J."/>
            <person name="Kuo A."/>
            <person name="Lim J.H.P."/>
            <person name="Lipzen A."/>
            <person name="Nolan M."/>
            <person name="Ohm R.A."/>
            <person name="Tamas L."/>
            <person name="Grigoriev I.V."/>
            <person name="Spatafora J.W."/>
            <person name="Nagy L.G."/>
            <person name="Kovacs G.M."/>
        </authorList>
    </citation>
    <scope>NUCLEOTIDE SEQUENCE [LARGE SCALE GENOMIC DNA]</scope>
    <source>
        <strain evidence="1 2">DSE2036</strain>
    </source>
</reference>
<dbReference type="PANTHER" id="PTHR43857:SF1">
    <property type="entry name" value="YJGH FAMILY PROTEIN"/>
    <property type="match status" value="1"/>
</dbReference>
<dbReference type="SUPFAM" id="SSF55298">
    <property type="entry name" value="YjgF-like"/>
    <property type="match status" value="1"/>
</dbReference>
<evidence type="ECO:0000313" key="1">
    <source>
        <dbReference type="EMBL" id="PVI02670.1"/>
    </source>
</evidence>
<proteinExistence type="predicted"/>
<dbReference type="Gene3D" id="3.30.1330.40">
    <property type="entry name" value="RutC-like"/>
    <property type="match status" value="1"/>
</dbReference>
<dbReference type="AlphaFoldDB" id="A0A2V1E0I2"/>
<dbReference type="EMBL" id="KZ805340">
    <property type="protein sequence ID" value="PVI02670.1"/>
    <property type="molecule type" value="Genomic_DNA"/>
</dbReference>
<name>A0A2V1E0I2_9PLEO</name>
<sequence>MSHLPYFCYKGFGEEKREQLWYSQAVRVGDVIEVAGQGGWDPLTSEIPTDLDEEIDRAFANVEHCLKDSGGAGWCEVYKIRLYLTDMSEQAVVAAVRNLKAWNPNHRPILTCIGVTKLGLPGMRVEVEVKANVQKKD</sequence>
<protein>
    <submittedName>
        <fullName evidence="1">YjgF-like protein</fullName>
    </submittedName>
</protein>
<keyword evidence="2" id="KW-1185">Reference proteome</keyword>
<dbReference type="PANTHER" id="PTHR43857">
    <property type="entry name" value="BLR7761 PROTEIN"/>
    <property type="match status" value="1"/>
</dbReference>